<feature type="non-terminal residue" evidence="2">
    <location>
        <position position="88"/>
    </location>
</feature>
<reference evidence="2" key="1">
    <citation type="submission" date="2013-12" db="EMBL/GenBank/DDBJ databases">
        <title>A Varibaculum cambriense genome reconstructed from a premature infant gut community with otherwise low bacterial novelty that shifts toward anaerobic metabolism during the third week of life.</title>
        <authorList>
            <person name="Brown C.T."/>
            <person name="Sharon I."/>
            <person name="Thomas B.C."/>
            <person name="Castelle C.J."/>
            <person name="Morowitz M.J."/>
            <person name="Banfield J.F."/>
        </authorList>
    </citation>
    <scope>NUCLEOTIDE SEQUENCE</scope>
</reference>
<sequence length="88" mass="9802">MVPDWSHNIFIMALVAQVGQFTPVWARRRRRPPSARPARRRRPPLVTAPPGRPHCDGPGGLAPACQTTRSVCHQPARAGLEHRNLDKV</sequence>
<dbReference type="EMBL" id="AZMM01005281">
    <property type="protein sequence ID" value="ETJ40795.1"/>
    <property type="molecule type" value="Genomic_DNA"/>
</dbReference>
<gene>
    <name evidence="2" type="ORF">Q604_UNBC05281G0001</name>
</gene>
<organism evidence="2">
    <name type="scientific">human gut metagenome</name>
    <dbReference type="NCBI Taxonomy" id="408170"/>
    <lineage>
        <taxon>unclassified sequences</taxon>
        <taxon>metagenomes</taxon>
        <taxon>organismal metagenomes</taxon>
    </lineage>
</organism>
<protein>
    <submittedName>
        <fullName evidence="2">Uncharacterized protein</fullName>
    </submittedName>
</protein>
<dbReference type="AlphaFoldDB" id="W1YGI2"/>
<proteinExistence type="predicted"/>
<evidence type="ECO:0000256" key="1">
    <source>
        <dbReference type="SAM" id="MobiDB-lite"/>
    </source>
</evidence>
<name>W1YGI2_9ZZZZ</name>
<feature type="compositionally biased region" description="Basic residues" evidence="1">
    <location>
        <begin position="27"/>
        <end position="43"/>
    </location>
</feature>
<accession>W1YGI2</accession>
<comment type="caution">
    <text evidence="2">The sequence shown here is derived from an EMBL/GenBank/DDBJ whole genome shotgun (WGS) entry which is preliminary data.</text>
</comment>
<feature type="region of interest" description="Disordered" evidence="1">
    <location>
        <begin position="27"/>
        <end position="59"/>
    </location>
</feature>
<evidence type="ECO:0000313" key="2">
    <source>
        <dbReference type="EMBL" id="ETJ40795.1"/>
    </source>
</evidence>